<dbReference type="PANTHER" id="PTHR44167">
    <property type="entry name" value="OVARIAN-SPECIFIC SERINE/THREONINE-PROTEIN KINASE LOK-RELATED"/>
    <property type="match status" value="1"/>
</dbReference>
<dbReference type="GO" id="GO:0004674">
    <property type="term" value="F:protein serine/threonine kinase activity"/>
    <property type="evidence" value="ECO:0007669"/>
    <property type="project" value="TreeGrafter"/>
</dbReference>
<dbReference type="AlphaFoldDB" id="A0A7S3NAE3"/>
<keyword evidence="1" id="KW-1133">Transmembrane helix</keyword>
<dbReference type="EMBL" id="HBII01015826">
    <property type="protein sequence ID" value="CAE0347830.1"/>
    <property type="molecule type" value="Transcribed_RNA"/>
</dbReference>
<dbReference type="SUPFAM" id="SSF56112">
    <property type="entry name" value="Protein kinase-like (PK-like)"/>
    <property type="match status" value="1"/>
</dbReference>
<proteinExistence type="predicted"/>
<sequence length="206" mass="23177">MTRMLQVFELLAALDIVHADLKPDNILVKFDGEQITDLKIIDFGSAFVYSEATSINMSTPEYLSPEVLSFIDKRHASGQDGARKLFSRMEPWSFDIWSLGAIFLEIMTGFPLWLGLKGKITTRKGRSVVNFGIFGVQGRVNAKIIGKQNTALKDLAACIKKYDSYGCENDELLMDFLYGMLDKSPRKRISPTEALMHPFITQRAAE</sequence>
<keyword evidence="1" id="KW-0812">Transmembrane</keyword>
<evidence type="ECO:0000256" key="1">
    <source>
        <dbReference type="SAM" id="Phobius"/>
    </source>
</evidence>
<dbReference type="InterPro" id="IPR000719">
    <property type="entry name" value="Prot_kinase_dom"/>
</dbReference>
<dbReference type="InterPro" id="IPR011009">
    <property type="entry name" value="Kinase-like_dom_sf"/>
</dbReference>
<keyword evidence="1" id="KW-0472">Membrane</keyword>
<feature type="transmembrane region" description="Helical" evidence="1">
    <location>
        <begin position="96"/>
        <end position="116"/>
    </location>
</feature>
<dbReference type="InterPro" id="IPR008271">
    <property type="entry name" value="Ser/Thr_kinase_AS"/>
</dbReference>
<feature type="signal peptide" evidence="2">
    <location>
        <begin position="1"/>
        <end position="19"/>
    </location>
</feature>
<reference evidence="4" key="1">
    <citation type="submission" date="2021-01" db="EMBL/GenBank/DDBJ databases">
        <authorList>
            <person name="Corre E."/>
            <person name="Pelletier E."/>
            <person name="Niang G."/>
            <person name="Scheremetjew M."/>
            <person name="Finn R."/>
            <person name="Kale V."/>
            <person name="Holt S."/>
            <person name="Cochrane G."/>
            <person name="Meng A."/>
            <person name="Brown T."/>
            <person name="Cohen L."/>
        </authorList>
    </citation>
    <scope>NUCLEOTIDE SEQUENCE</scope>
    <source>
        <strain evidence="4">FSP1.4</strain>
    </source>
</reference>
<dbReference type="PROSITE" id="PS50011">
    <property type="entry name" value="PROTEIN_KINASE_DOM"/>
    <property type="match status" value="1"/>
</dbReference>
<dbReference type="GO" id="GO:0005524">
    <property type="term" value="F:ATP binding"/>
    <property type="evidence" value="ECO:0007669"/>
    <property type="project" value="InterPro"/>
</dbReference>
<evidence type="ECO:0000259" key="3">
    <source>
        <dbReference type="PROSITE" id="PS50011"/>
    </source>
</evidence>
<dbReference type="PANTHER" id="PTHR44167:SF24">
    <property type="entry name" value="SERINE_THREONINE-PROTEIN KINASE CHK2"/>
    <property type="match status" value="1"/>
</dbReference>
<feature type="domain" description="Protein kinase" evidence="3">
    <location>
        <begin position="1"/>
        <end position="200"/>
    </location>
</feature>
<dbReference type="Pfam" id="PF00069">
    <property type="entry name" value="Pkinase"/>
    <property type="match status" value="1"/>
</dbReference>
<keyword evidence="2" id="KW-0732">Signal</keyword>
<gene>
    <name evidence="4" type="ORF">EHAR0213_LOCUS6741</name>
</gene>
<dbReference type="PROSITE" id="PS00108">
    <property type="entry name" value="PROTEIN_KINASE_ST"/>
    <property type="match status" value="1"/>
</dbReference>
<dbReference type="GO" id="GO:0044773">
    <property type="term" value="P:mitotic DNA damage checkpoint signaling"/>
    <property type="evidence" value="ECO:0007669"/>
    <property type="project" value="TreeGrafter"/>
</dbReference>
<dbReference type="GO" id="GO:0005737">
    <property type="term" value="C:cytoplasm"/>
    <property type="evidence" value="ECO:0007669"/>
    <property type="project" value="TreeGrafter"/>
</dbReference>
<protein>
    <recommendedName>
        <fullName evidence="3">Protein kinase domain-containing protein</fullName>
    </recommendedName>
</protein>
<dbReference type="Gene3D" id="1.10.510.10">
    <property type="entry name" value="Transferase(Phosphotransferase) domain 1"/>
    <property type="match status" value="1"/>
</dbReference>
<dbReference type="SMART" id="SM00220">
    <property type="entry name" value="S_TKc"/>
    <property type="match status" value="1"/>
</dbReference>
<evidence type="ECO:0000313" key="4">
    <source>
        <dbReference type="EMBL" id="CAE0347830.1"/>
    </source>
</evidence>
<name>A0A7S3NAE3_9SPIT</name>
<dbReference type="GO" id="GO:0005634">
    <property type="term" value="C:nucleus"/>
    <property type="evidence" value="ECO:0007669"/>
    <property type="project" value="TreeGrafter"/>
</dbReference>
<accession>A0A7S3NAE3</accession>
<feature type="chain" id="PRO_5031426320" description="Protein kinase domain-containing protein" evidence="2">
    <location>
        <begin position="20"/>
        <end position="206"/>
    </location>
</feature>
<organism evidence="4">
    <name type="scientific">Euplotes harpa</name>
    <dbReference type="NCBI Taxonomy" id="151035"/>
    <lineage>
        <taxon>Eukaryota</taxon>
        <taxon>Sar</taxon>
        <taxon>Alveolata</taxon>
        <taxon>Ciliophora</taxon>
        <taxon>Intramacronucleata</taxon>
        <taxon>Spirotrichea</taxon>
        <taxon>Hypotrichia</taxon>
        <taxon>Euplotida</taxon>
        <taxon>Euplotidae</taxon>
        <taxon>Euplotes</taxon>
    </lineage>
</organism>
<evidence type="ECO:0000256" key="2">
    <source>
        <dbReference type="SAM" id="SignalP"/>
    </source>
</evidence>